<dbReference type="PROSITE" id="PS50109">
    <property type="entry name" value="HIS_KIN"/>
    <property type="match status" value="1"/>
</dbReference>
<evidence type="ECO:0000259" key="11">
    <source>
        <dbReference type="PROSITE" id="PS50109"/>
    </source>
</evidence>
<evidence type="ECO:0000256" key="9">
    <source>
        <dbReference type="SAM" id="Coils"/>
    </source>
</evidence>
<dbReference type="GO" id="GO:0000155">
    <property type="term" value="F:phosphorelay sensor kinase activity"/>
    <property type="evidence" value="ECO:0007669"/>
    <property type="project" value="InterPro"/>
</dbReference>
<dbReference type="SUPFAM" id="SSF55874">
    <property type="entry name" value="ATPase domain of HSP90 chaperone/DNA topoisomerase II/histidine kinase"/>
    <property type="match status" value="1"/>
</dbReference>
<dbReference type="SMART" id="SM00388">
    <property type="entry name" value="HisKA"/>
    <property type="match status" value="1"/>
</dbReference>
<dbReference type="SUPFAM" id="SSF47384">
    <property type="entry name" value="Homodimeric domain of signal transducing histidine kinase"/>
    <property type="match status" value="1"/>
</dbReference>
<dbReference type="InterPro" id="IPR003594">
    <property type="entry name" value="HATPase_dom"/>
</dbReference>
<evidence type="ECO:0000256" key="4">
    <source>
        <dbReference type="ARBA" id="ARBA00022679"/>
    </source>
</evidence>
<dbReference type="PROSITE" id="PS50885">
    <property type="entry name" value="HAMP"/>
    <property type="match status" value="1"/>
</dbReference>
<organism evidence="13">
    <name type="scientific">hot springs metagenome</name>
    <dbReference type="NCBI Taxonomy" id="433727"/>
    <lineage>
        <taxon>unclassified sequences</taxon>
        <taxon>metagenomes</taxon>
        <taxon>ecological metagenomes</taxon>
    </lineage>
</organism>
<accession>A0A5J4KXS4</accession>
<dbReference type="Pfam" id="PF00512">
    <property type="entry name" value="HisKA"/>
    <property type="match status" value="1"/>
</dbReference>
<dbReference type="PRINTS" id="PR00344">
    <property type="entry name" value="BCTRLSENSOR"/>
</dbReference>
<evidence type="ECO:0000256" key="2">
    <source>
        <dbReference type="ARBA" id="ARBA00012438"/>
    </source>
</evidence>
<evidence type="ECO:0000256" key="8">
    <source>
        <dbReference type="ARBA" id="ARBA00023012"/>
    </source>
</evidence>
<dbReference type="Pfam" id="PF00672">
    <property type="entry name" value="HAMP"/>
    <property type="match status" value="1"/>
</dbReference>
<dbReference type="Pfam" id="PF02518">
    <property type="entry name" value="HATPase_c"/>
    <property type="match status" value="1"/>
</dbReference>
<protein>
    <recommendedName>
        <fullName evidence="2">histidine kinase</fullName>
        <ecNumber evidence="2">2.7.13.3</ecNumber>
    </recommendedName>
</protein>
<comment type="caution">
    <text evidence="13">The sequence shown here is derived from an EMBL/GenBank/DDBJ whole genome shotgun (WGS) entry which is preliminary data.</text>
</comment>
<dbReference type="InterPro" id="IPR036890">
    <property type="entry name" value="HATPase_C_sf"/>
</dbReference>
<dbReference type="GO" id="GO:0016020">
    <property type="term" value="C:membrane"/>
    <property type="evidence" value="ECO:0007669"/>
    <property type="project" value="InterPro"/>
</dbReference>
<evidence type="ECO:0000256" key="3">
    <source>
        <dbReference type="ARBA" id="ARBA00022553"/>
    </source>
</evidence>
<dbReference type="CDD" id="cd06225">
    <property type="entry name" value="HAMP"/>
    <property type="match status" value="1"/>
</dbReference>
<feature type="transmembrane region" description="Helical" evidence="10">
    <location>
        <begin position="12"/>
        <end position="32"/>
    </location>
</feature>
<keyword evidence="5" id="KW-0547">Nucleotide-binding</keyword>
<evidence type="ECO:0000256" key="7">
    <source>
        <dbReference type="ARBA" id="ARBA00022840"/>
    </source>
</evidence>
<feature type="coiled-coil region" evidence="9">
    <location>
        <begin position="281"/>
        <end position="311"/>
    </location>
</feature>
<evidence type="ECO:0000256" key="10">
    <source>
        <dbReference type="SAM" id="Phobius"/>
    </source>
</evidence>
<reference evidence="13" key="1">
    <citation type="submission" date="2019-10" db="EMBL/GenBank/DDBJ databases">
        <title>Metagenomic sequencing of thiosulfate-disproportionating enrichment culture.</title>
        <authorList>
            <person name="Umezawa K."/>
            <person name="Kojima H."/>
            <person name="Fukui M."/>
        </authorList>
    </citation>
    <scope>NUCLEOTIDE SEQUENCE</scope>
    <source>
        <strain evidence="13">45J</strain>
    </source>
</reference>
<keyword evidence="8" id="KW-0902">Two-component regulatory system</keyword>
<keyword evidence="10" id="KW-0812">Transmembrane</keyword>
<dbReference type="InterPro" id="IPR005467">
    <property type="entry name" value="His_kinase_dom"/>
</dbReference>
<evidence type="ECO:0000256" key="6">
    <source>
        <dbReference type="ARBA" id="ARBA00022777"/>
    </source>
</evidence>
<evidence type="ECO:0000256" key="1">
    <source>
        <dbReference type="ARBA" id="ARBA00000085"/>
    </source>
</evidence>
<evidence type="ECO:0000313" key="13">
    <source>
        <dbReference type="EMBL" id="GER92755.1"/>
    </source>
</evidence>
<dbReference type="SUPFAM" id="SSF158472">
    <property type="entry name" value="HAMP domain-like"/>
    <property type="match status" value="1"/>
</dbReference>
<dbReference type="PANTHER" id="PTHR43065:SF46">
    <property type="entry name" value="C4-DICARBOXYLATE TRANSPORT SENSOR PROTEIN DCTB"/>
    <property type="match status" value="1"/>
</dbReference>
<evidence type="ECO:0000256" key="5">
    <source>
        <dbReference type="ARBA" id="ARBA00022741"/>
    </source>
</evidence>
<dbReference type="SMART" id="SM00387">
    <property type="entry name" value="HATPase_c"/>
    <property type="match status" value="1"/>
</dbReference>
<dbReference type="InterPro" id="IPR003661">
    <property type="entry name" value="HisK_dim/P_dom"/>
</dbReference>
<dbReference type="Gene3D" id="3.30.565.10">
    <property type="entry name" value="Histidine kinase-like ATPase, C-terminal domain"/>
    <property type="match status" value="1"/>
</dbReference>
<dbReference type="Gene3D" id="6.10.340.10">
    <property type="match status" value="1"/>
</dbReference>
<keyword evidence="10" id="KW-1133">Transmembrane helix</keyword>
<dbReference type="AlphaFoldDB" id="A0A5J4KXS4"/>
<dbReference type="Gene3D" id="1.10.287.130">
    <property type="match status" value="1"/>
</dbReference>
<keyword evidence="9" id="KW-0175">Coiled coil</keyword>
<keyword evidence="4" id="KW-0808">Transferase</keyword>
<keyword evidence="3" id="KW-0597">Phosphoprotein</keyword>
<feature type="domain" description="Histidine kinase" evidence="11">
    <location>
        <begin position="260"/>
        <end position="494"/>
    </location>
</feature>
<dbReference type="InterPro" id="IPR004358">
    <property type="entry name" value="Sig_transdc_His_kin-like_C"/>
</dbReference>
<dbReference type="InterPro" id="IPR036097">
    <property type="entry name" value="HisK_dim/P_sf"/>
</dbReference>
<keyword evidence="6 13" id="KW-0418">Kinase</keyword>
<dbReference type="EC" id="2.7.13.3" evidence="2"/>
<gene>
    <name evidence="13" type="ORF">A45J_0480</name>
</gene>
<comment type="catalytic activity">
    <reaction evidence="1">
        <text>ATP + protein L-histidine = ADP + protein N-phospho-L-histidine.</text>
        <dbReference type="EC" id="2.7.13.3"/>
    </reaction>
</comment>
<keyword evidence="7" id="KW-0067">ATP-binding</keyword>
<dbReference type="GO" id="GO:0005524">
    <property type="term" value="F:ATP binding"/>
    <property type="evidence" value="ECO:0007669"/>
    <property type="project" value="UniProtKB-KW"/>
</dbReference>
<sequence>MFKYQASIRQKITFGYYSILAIIIGLSVFTLIELRSIEKKIIFGEAISEFFDTTLEFRRFEKNYFLYNQNQDYYETIEFTKKAQEILEKNIEGFKTIASVEQISSLKDNLKIYKESMKKYADTSKIHSIQRTLLEGKIRKIGKEITMIAEDISKTERRHLQIMLYNSQSILILSIMSLSLLGIAIGQVLSKMVVRPLKQLENSMEIIADGKFESLQIRSKDREIVSLTNAFNKMLRELELRQRHLVQSEKLKSLGTLLSGVAHELNNPLSNISTSTEILKEEINENDIEHKKELLAQIEEQTDRARNIVRSLLEFSRDKEFKKERIPLKILLEETIRFVKGQVPTRVSINIDISDDIYVIADKQRIQQAFLNLIKNAIESITDDGTISIKAQKQRAIDKIKAETEIYNYLKYRGKCTLEEDTVDIEIKDTGAGIPNELLPKIFDPFFTTKDVGKGSGLGLFIVHEIIEEHDGCIAVDSKVGKGTKFLIRLPIKE</sequence>
<dbReference type="PANTHER" id="PTHR43065">
    <property type="entry name" value="SENSOR HISTIDINE KINASE"/>
    <property type="match status" value="1"/>
</dbReference>
<evidence type="ECO:0000259" key="12">
    <source>
        <dbReference type="PROSITE" id="PS50885"/>
    </source>
</evidence>
<name>A0A5J4KXS4_9ZZZZ</name>
<keyword evidence="10" id="KW-0472">Membrane</keyword>
<dbReference type="InterPro" id="IPR003660">
    <property type="entry name" value="HAMP_dom"/>
</dbReference>
<feature type="domain" description="HAMP" evidence="12">
    <location>
        <begin position="191"/>
        <end position="243"/>
    </location>
</feature>
<proteinExistence type="predicted"/>
<dbReference type="CDD" id="cd00082">
    <property type="entry name" value="HisKA"/>
    <property type="match status" value="1"/>
</dbReference>
<dbReference type="EMBL" id="BLAB01000001">
    <property type="protein sequence ID" value="GER92755.1"/>
    <property type="molecule type" value="Genomic_DNA"/>
</dbReference>